<keyword evidence="5" id="KW-0443">Lipid metabolism</keyword>
<comment type="subcellular location">
    <subcellularLocation>
        <location evidence="1">Lysosome</location>
    </subcellularLocation>
</comment>
<dbReference type="PROSITE" id="PS00512">
    <property type="entry name" value="ALPHA_GALACTOSIDASE"/>
    <property type="match status" value="1"/>
</dbReference>
<dbReference type="Gene3D" id="3.20.20.70">
    <property type="entry name" value="Aldolase class I"/>
    <property type="match status" value="1"/>
</dbReference>
<name>A0A6P7SLJ4_9MOLL</name>
<comment type="subunit">
    <text evidence="3 10">Homodimer.</text>
</comment>
<dbReference type="Proteomes" id="UP000515154">
    <property type="component" value="Linkage group LG7"/>
</dbReference>
<dbReference type="FunFam" id="3.20.20.70:FF:000070">
    <property type="entry name" value="Alpha-galactosidase"/>
    <property type="match status" value="1"/>
</dbReference>
<gene>
    <name evidence="14" type="primary">LOC115213936</name>
</gene>
<evidence type="ECO:0000256" key="11">
    <source>
        <dbReference type="SAM" id="SignalP"/>
    </source>
</evidence>
<keyword evidence="4 10" id="KW-0378">Hydrolase</keyword>
<evidence type="ECO:0000256" key="5">
    <source>
        <dbReference type="ARBA" id="ARBA00023098"/>
    </source>
</evidence>
<dbReference type="GO" id="GO:0016139">
    <property type="term" value="P:glycoside catabolic process"/>
    <property type="evidence" value="ECO:0007669"/>
    <property type="project" value="TreeGrafter"/>
</dbReference>
<dbReference type="GO" id="GO:0016020">
    <property type="term" value="C:membrane"/>
    <property type="evidence" value="ECO:0007669"/>
    <property type="project" value="GOC"/>
</dbReference>
<dbReference type="InterPro" id="IPR013780">
    <property type="entry name" value="Glyco_hydro_b"/>
</dbReference>
<dbReference type="PANTHER" id="PTHR11452:SF83">
    <property type="entry name" value="ALPHA-GALACTOSIDASE"/>
    <property type="match status" value="1"/>
</dbReference>
<keyword evidence="13" id="KW-1185">Reference proteome</keyword>
<evidence type="ECO:0000256" key="8">
    <source>
        <dbReference type="ARBA" id="ARBA00023228"/>
    </source>
</evidence>
<evidence type="ECO:0000256" key="7">
    <source>
        <dbReference type="ARBA" id="ARBA00023180"/>
    </source>
</evidence>
<dbReference type="GO" id="GO:0005764">
    <property type="term" value="C:lysosome"/>
    <property type="evidence" value="ECO:0007669"/>
    <property type="project" value="UniProtKB-SubCell"/>
</dbReference>
<comment type="similarity">
    <text evidence="2 10">Belongs to the glycosyl hydrolase 27 family.</text>
</comment>
<organism evidence="13 14">
    <name type="scientific">Octopus sinensis</name>
    <name type="common">East Asian common octopus</name>
    <dbReference type="NCBI Taxonomy" id="2607531"/>
    <lineage>
        <taxon>Eukaryota</taxon>
        <taxon>Metazoa</taxon>
        <taxon>Spiralia</taxon>
        <taxon>Lophotrochozoa</taxon>
        <taxon>Mollusca</taxon>
        <taxon>Cephalopoda</taxon>
        <taxon>Coleoidea</taxon>
        <taxon>Octopodiformes</taxon>
        <taxon>Octopoda</taxon>
        <taxon>Incirrata</taxon>
        <taxon>Octopodidae</taxon>
        <taxon>Octopus</taxon>
    </lineage>
</organism>
<evidence type="ECO:0000256" key="3">
    <source>
        <dbReference type="ARBA" id="ARBA00011738"/>
    </source>
</evidence>
<dbReference type="CDD" id="cd14792">
    <property type="entry name" value="GH27"/>
    <property type="match status" value="1"/>
</dbReference>
<keyword evidence="7" id="KW-0325">Glycoprotein</keyword>
<dbReference type="GO" id="GO:0004557">
    <property type="term" value="F:alpha-galactosidase activity"/>
    <property type="evidence" value="ECO:0007669"/>
    <property type="project" value="TreeGrafter"/>
</dbReference>
<evidence type="ECO:0000313" key="14">
    <source>
        <dbReference type="RefSeq" id="XP_029638795.1"/>
    </source>
</evidence>
<keyword evidence="11" id="KW-0732">Signal</keyword>
<dbReference type="RefSeq" id="XP_029638795.1">
    <property type="nucleotide sequence ID" value="XM_029782935.2"/>
</dbReference>
<dbReference type="SUPFAM" id="SSF51445">
    <property type="entry name" value="(Trans)glycosidases"/>
    <property type="match status" value="1"/>
</dbReference>
<keyword evidence="8" id="KW-0458">Lysosome</keyword>
<dbReference type="Gene3D" id="2.60.40.1180">
    <property type="entry name" value="Golgi alpha-mannosidase II"/>
    <property type="match status" value="1"/>
</dbReference>
<proteinExistence type="inferred from homology"/>
<dbReference type="Pfam" id="PF17450">
    <property type="entry name" value="Melibiase_2_C"/>
    <property type="match status" value="1"/>
</dbReference>
<keyword evidence="9 10" id="KW-0326">Glycosidase</keyword>
<dbReference type="GO" id="GO:0019377">
    <property type="term" value="P:glycolipid catabolic process"/>
    <property type="evidence" value="ECO:0007669"/>
    <property type="project" value="UniProtKB-ARBA"/>
</dbReference>
<protein>
    <recommendedName>
        <fullName evidence="10">Alpha-galactosidase</fullName>
        <ecNumber evidence="10">3.2.1.-</ecNumber>
    </recommendedName>
</protein>
<dbReference type="EC" id="3.2.1.-" evidence="10"/>
<feature type="domain" description="Alpha galactosidase A C-terminal" evidence="12">
    <location>
        <begin position="312"/>
        <end position="396"/>
    </location>
</feature>
<dbReference type="InterPro" id="IPR013785">
    <property type="entry name" value="Aldolase_TIM"/>
</dbReference>
<evidence type="ECO:0000256" key="9">
    <source>
        <dbReference type="ARBA" id="ARBA00023295"/>
    </source>
</evidence>
<keyword evidence="6 10" id="KW-1015">Disulfide bond</keyword>
<dbReference type="PANTHER" id="PTHR11452">
    <property type="entry name" value="ALPHA-GALACTOSIDASE/ALPHA-N-ACETYLGALACTOSAMINIDASE"/>
    <property type="match status" value="1"/>
</dbReference>
<dbReference type="AlphaFoldDB" id="A0A6P7SLJ4"/>
<dbReference type="Pfam" id="PF16499">
    <property type="entry name" value="Melibiase_2"/>
    <property type="match status" value="1"/>
</dbReference>
<feature type="signal peptide" evidence="11">
    <location>
        <begin position="1"/>
        <end position="22"/>
    </location>
</feature>
<evidence type="ECO:0000256" key="10">
    <source>
        <dbReference type="RuleBase" id="RU361168"/>
    </source>
</evidence>
<dbReference type="SUPFAM" id="SSF51011">
    <property type="entry name" value="Glycosyl hydrolase domain"/>
    <property type="match status" value="1"/>
</dbReference>
<sequence length="411" mass="46267">MVYLKIAFGLASILLLCQSVLSLDNGLALTPPMGWLSWERFRCNVDCDTDPDNCISERLFMQMADHIVADGFRDLGYEYINIDDCWLAKERDAEGRLQADPKRFPNGIKKLAQYIHGKGLKLGIYEDFGTKTCGGFPGSEFYMDIDAKTFAEWEVDFLKLDGCYSNANDMPYGYPLMGSFLNMTGRPILYSCSWPDYVSKPDYKAIAKSCNIWRNYHDVQDSWASIASIIKFYGDNKAKFAEVAKPGQFNDPDMLIIGDFGLSDNQQKVQMGMWAIMASPLIMSVDLRSIKPFAKELLTNKRIIAVNQDSLGIQGKRIWNVDNVDYWMKPILPNGSYAFAFVNFNTNGVPKKIDLSLKYLNLTEHAGYKLTEVFDGKFLGVYSPSSNFKASVNPTGIYMVTAIPLAKTTPV</sequence>
<dbReference type="GO" id="GO:0009311">
    <property type="term" value="P:oligosaccharide metabolic process"/>
    <property type="evidence" value="ECO:0007669"/>
    <property type="project" value="TreeGrafter"/>
</dbReference>
<evidence type="ECO:0000256" key="2">
    <source>
        <dbReference type="ARBA" id="ARBA00009743"/>
    </source>
</evidence>
<evidence type="ECO:0000256" key="1">
    <source>
        <dbReference type="ARBA" id="ARBA00004371"/>
    </source>
</evidence>
<reference evidence="14" key="1">
    <citation type="submission" date="2025-08" db="UniProtKB">
        <authorList>
            <consortium name="RefSeq"/>
        </authorList>
    </citation>
    <scope>IDENTIFICATION</scope>
</reference>
<feature type="chain" id="PRO_5028190934" description="Alpha-galactosidase" evidence="11">
    <location>
        <begin position="23"/>
        <end position="411"/>
    </location>
</feature>
<evidence type="ECO:0000313" key="13">
    <source>
        <dbReference type="Proteomes" id="UP000515154"/>
    </source>
</evidence>
<evidence type="ECO:0000256" key="6">
    <source>
        <dbReference type="ARBA" id="ARBA00023157"/>
    </source>
</evidence>
<dbReference type="InterPro" id="IPR000111">
    <property type="entry name" value="Glyco_hydro_27/36_CS"/>
</dbReference>
<evidence type="ECO:0000259" key="12">
    <source>
        <dbReference type="Pfam" id="PF17450"/>
    </source>
</evidence>
<dbReference type="InterPro" id="IPR035373">
    <property type="entry name" value="Melibiase/NAGA_C"/>
</dbReference>
<dbReference type="KEGG" id="osn:115213936"/>
<dbReference type="InterPro" id="IPR017853">
    <property type="entry name" value="GH"/>
</dbReference>
<accession>A0A6P7SLJ4</accession>
<dbReference type="PRINTS" id="PR00740">
    <property type="entry name" value="GLHYDRLASE27"/>
</dbReference>
<evidence type="ECO:0000256" key="4">
    <source>
        <dbReference type="ARBA" id="ARBA00022801"/>
    </source>
</evidence>
<dbReference type="InterPro" id="IPR002241">
    <property type="entry name" value="Glyco_hydro_27"/>
</dbReference>